<dbReference type="InterPro" id="IPR001509">
    <property type="entry name" value="Epimerase_deHydtase"/>
</dbReference>
<evidence type="ECO:0000313" key="2">
    <source>
        <dbReference type="EMBL" id="TCC39985.1"/>
    </source>
</evidence>
<dbReference type="EMBL" id="SJKD01000013">
    <property type="protein sequence ID" value="TCC39985.1"/>
    <property type="molecule type" value="Genomic_DNA"/>
</dbReference>
<proteinExistence type="predicted"/>
<keyword evidence="3" id="KW-1185">Reference proteome</keyword>
<name>A0A4R0JEA7_9ACTN</name>
<accession>A0A4R0JEA7</accession>
<dbReference type="SUPFAM" id="SSF51735">
    <property type="entry name" value="NAD(P)-binding Rossmann-fold domains"/>
    <property type="match status" value="1"/>
</dbReference>
<comment type="caution">
    <text evidence="2">The sequence shown here is derived from an EMBL/GenBank/DDBJ whole genome shotgun (WGS) entry which is preliminary data.</text>
</comment>
<dbReference type="InterPro" id="IPR036291">
    <property type="entry name" value="NAD(P)-bd_dom_sf"/>
</dbReference>
<dbReference type="Proteomes" id="UP000293342">
    <property type="component" value="Unassembled WGS sequence"/>
</dbReference>
<dbReference type="Pfam" id="PF01370">
    <property type="entry name" value="Epimerase"/>
    <property type="match status" value="1"/>
</dbReference>
<dbReference type="RefSeq" id="WP_131518685.1">
    <property type="nucleotide sequence ID" value="NZ_SJKD01000013.1"/>
</dbReference>
<dbReference type="AlphaFoldDB" id="A0A4R0JEA7"/>
<feature type="domain" description="NAD-dependent epimerase/dehydratase" evidence="1">
    <location>
        <begin position="6"/>
        <end position="216"/>
    </location>
</feature>
<dbReference type="Gene3D" id="3.40.50.720">
    <property type="entry name" value="NAD(P)-binding Rossmann-like Domain"/>
    <property type="match status" value="1"/>
</dbReference>
<evidence type="ECO:0000259" key="1">
    <source>
        <dbReference type="Pfam" id="PF01370"/>
    </source>
</evidence>
<evidence type="ECO:0000313" key="3">
    <source>
        <dbReference type="Proteomes" id="UP000293342"/>
    </source>
</evidence>
<dbReference type="OrthoDB" id="8205493at2"/>
<gene>
    <name evidence="2" type="ORF">E0H75_38585</name>
</gene>
<sequence>MSLHVVVGAGPVGSATARLLAAKGEQVRLITRRGSAPQPSPFQENGETAQIERVAADGSDAEALARHTEGAVALYSCAGPAYHRWPTDWPPLGAALVHAAEVSGAVLVTTGNLYAYGQVDGPVTEDIPLQPNSVKGQVRAKLWTDALAAHQAGRIRTAEVRGSDYLGAGAASPFSILVLPKVLQGKRASAPADLDVPHSWTYVGDVAQTLIAAAADETAWGRAWHVPTPDPMSIRALATCTAELAGAPAARISAMPTIALRIGGLFNPDAREMIETQYQWRRPFVVDSTAATVAFGIKPTATDDALRETIAGFRATDAN</sequence>
<organism evidence="2 3">
    <name type="scientific">Kribbella capetownensis</name>
    <dbReference type="NCBI Taxonomy" id="1572659"/>
    <lineage>
        <taxon>Bacteria</taxon>
        <taxon>Bacillati</taxon>
        <taxon>Actinomycetota</taxon>
        <taxon>Actinomycetes</taxon>
        <taxon>Propionibacteriales</taxon>
        <taxon>Kribbellaceae</taxon>
        <taxon>Kribbella</taxon>
    </lineage>
</organism>
<reference evidence="2 3" key="1">
    <citation type="submission" date="2019-02" db="EMBL/GenBank/DDBJ databases">
        <title>Kribbella capetownensis sp. nov. and Kribbella speibonae sp. nov., isolated from soil.</title>
        <authorList>
            <person name="Curtis S.M."/>
            <person name="Norton I."/>
            <person name="Everest G.J."/>
            <person name="Meyers P.R."/>
        </authorList>
    </citation>
    <scope>NUCLEOTIDE SEQUENCE [LARGE SCALE GENOMIC DNA]</scope>
    <source>
        <strain evidence="2 3">YM53</strain>
    </source>
</reference>
<protein>
    <submittedName>
        <fullName evidence="2">NAD-dependent epimerase/dehydratase family protein</fullName>
    </submittedName>
</protein>